<protein>
    <recommendedName>
        <fullName evidence="2">DNA transfer protein p32</fullName>
    </recommendedName>
</protein>
<evidence type="ECO:0008006" key="2">
    <source>
        <dbReference type="Google" id="ProtNLM"/>
    </source>
</evidence>
<reference evidence="1" key="1">
    <citation type="submission" date="2020-05" db="EMBL/GenBank/DDBJ databases">
        <authorList>
            <person name="Chiriac C."/>
            <person name="Salcher M."/>
            <person name="Ghai R."/>
            <person name="Kavagutti S V."/>
        </authorList>
    </citation>
    <scope>NUCLEOTIDE SEQUENCE</scope>
</reference>
<sequence length="230" mass="24409">MAGWTAAAIAGSAVIGGVAANRAADAQSDAARYSADLQYKQYQENVKRQQPFYEAGINALPELVAASKYTPFDFNSVQRDPGYAFRLQQGVDALDRTAAARGGMLSGNALRGAVEYGQNFGTQEYTNAFNRYQAERQARLNPLQSLTGMGQTTANTLGVAGQNMATSVGNDTQMGANARASGYIGGANAISGGIGQYLNYTNAQQNANFQNQLLSRFMSQNSGAPQNFTI</sequence>
<proteinExistence type="predicted"/>
<gene>
    <name evidence="1" type="ORF">UFOVP169_44</name>
</gene>
<accession>A0A6J7WCP6</accession>
<name>A0A6J7WCP6_9CAUD</name>
<evidence type="ECO:0000313" key="1">
    <source>
        <dbReference type="EMBL" id="CAB5194932.1"/>
    </source>
</evidence>
<dbReference type="EMBL" id="LR798219">
    <property type="protein sequence ID" value="CAB5194932.1"/>
    <property type="molecule type" value="Genomic_DNA"/>
</dbReference>
<organism evidence="1">
    <name type="scientific">uncultured Caudovirales phage</name>
    <dbReference type="NCBI Taxonomy" id="2100421"/>
    <lineage>
        <taxon>Viruses</taxon>
        <taxon>Duplodnaviria</taxon>
        <taxon>Heunggongvirae</taxon>
        <taxon>Uroviricota</taxon>
        <taxon>Caudoviricetes</taxon>
        <taxon>Peduoviridae</taxon>
        <taxon>Maltschvirus</taxon>
        <taxon>Maltschvirus maltsch</taxon>
    </lineage>
</organism>